<dbReference type="Pfam" id="PF00884">
    <property type="entry name" value="Sulfatase"/>
    <property type="match status" value="1"/>
</dbReference>
<evidence type="ECO:0000256" key="1">
    <source>
        <dbReference type="ARBA" id="ARBA00001913"/>
    </source>
</evidence>
<name>A0ABN8RBN4_9CNID</name>
<evidence type="ECO:0000256" key="5">
    <source>
        <dbReference type="ARBA" id="ARBA00022837"/>
    </source>
</evidence>
<comment type="similarity">
    <text evidence="2">Belongs to the sulfatase family.</text>
</comment>
<dbReference type="PROSITE" id="PS00149">
    <property type="entry name" value="SULFATASE_2"/>
    <property type="match status" value="1"/>
</dbReference>
<keyword evidence="7" id="KW-0732">Signal</keyword>
<keyword evidence="5" id="KW-0106">Calcium</keyword>
<evidence type="ECO:0000256" key="4">
    <source>
        <dbReference type="ARBA" id="ARBA00022801"/>
    </source>
</evidence>
<dbReference type="EMBL" id="CALNXK010000201">
    <property type="protein sequence ID" value="CAH3175562.1"/>
    <property type="molecule type" value="Genomic_DNA"/>
</dbReference>
<dbReference type="Proteomes" id="UP001159405">
    <property type="component" value="Unassembled WGS sequence"/>
</dbReference>
<dbReference type="PANTHER" id="PTHR10342:SF274">
    <property type="entry name" value="ARYLSULFATASE B"/>
    <property type="match status" value="1"/>
</dbReference>
<keyword evidence="4" id="KW-0378">Hydrolase</keyword>
<keyword evidence="10" id="KW-1185">Reference proteome</keyword>
<protein>
    <recommendedName>
        <fullName evidence="8">Sulfatase N-terminal domain-containing protein</fullName>
    </recommendedName>
</protein>
<dbReference type="InterPro" id="IPR047115">
    <property type="entry name" value="ARSB"/>
</dbReference>
<keyword evidence="3" id="KW-0479">Metal-binding</keyword>
<evidence type="ECO:0000313" key="10">
    <source>
        <dbReference type="Proteomes" id="UP001159405"/>
    </source>
</evidence>
<dbReference type="InterPro" id="IPR017850">
    <property type="entry name" value="Alkaline_phosphatase_core_sf"/>
</dbReference>
<comment type="caution">
    <text evidence="9">The sequence shown here is derived from an EMBL/GenBank/DDBJ whole genome shotgun (WGS) entry which is preliminary data.</text>
</comment>
<organism evidence="9 10">
    <name type="scientific">Porites lobata</name>
    <dbReference type="NCBI Taxonomy" id="104759"/>
    <lineage>
        <taxon>Eukaryota</taxon>
        <taxon>Metazoa</taxon>
        <taxon>Cnidaria</taxon>
        <taxon>Anthozoa</taxon>
        <taxon>Hexacorallia</taxon>
        <taxon>Scleractinia</taxon>
        <taxon>Fungiina</taxon>
        <taxon>Poritidae</taxon>
        <taxon>Porites</taxon>
    </lineage>
</organism>
<proteinExistence type="inferred from homology"/>
<evidence type="ECO:0000259" key="8">
    <source>
        <dbReference type="Pfam" id="PF00884"/>
    </source>
</evidence>
<evidence type="ECO:0000256" key="6">
    <source>
        <dbReference type="ARBA" id="ARBA00023180"/>
    </source>
</evidence>
<evidence type="ECO:0000313" key="9">
    <source>
        <dbReference type="EMBL" id="CAH3175562.1"/>
    </source>
</evidence>
<evidence type="ECO:0000256" key="2">
    <source>
        <dbReference type="ARBA" id="ARBA00008779"/>
    </source>
</evidence>
<accession>A0ABN8RBN4</accession>
<gene>
    <name evidence="9" type="ORF">PLOB_00017039</name>
</gene>
<dbReference type="PROSITE" id="PS00523">
    <property type="entry name" value="SULFATASE_1"/>
    <property type="match status" value="1"/>
</dbReference>
<dbReference type="InterPro" id="IPR000917">
    <property type="entry name" value="Sulfatase_N"/>
</dbReference>
<dbReference type="SUPFAM" id="SSF53649">
    <property type="entry name" value="Alkaline phosphatase-like"/>
    <property type="match status" value="2"/>
</dbReference>
<dbReference type="CDD" id="cd16029">
    <property type="entry name" value="4-S"/>
    <property type="match status" value="1"/>
</dbReference>
<evidence type="ECO:0000256" key="3">
    <source>
        <dbReference type="ARBA" id="ARBA00022723"/>
    </source>
</evidence>
<feature type="signal peptide" evidence="7">
    <location>
        <begin position="1"/>
        <end position="21"/>
    </location>
</feature>
<feature type="chain" id="PRO_5046456122" description="Sulfatase N-terminal domain-containing protein" evidence="7">
    <location>
        <begin position="22"/>
        <end position="554"/>
    </location>
</feature>
<sequence length="554" mass="62691">MLRFFWFAFFFIAVVLETANGSKPPNIVLTVIDDLGWSDVGFQGSVIHTPNINRLAAEGVILDNYYVQPLCTPTRSTLMTGRYPIHTGLQHSVIMAPQPYGLPLNFKTLPETLQDAGYATHMVGKWHLGFFEWSYTPTYRGFESFYGFYTDCEDHFEHERLGILDLRDDTLPVRDKDGTYSANLFTKQAVQVIKEHSSSRPLFLYLPFQNVHDPVQAPQKYIDKYSFIENKTRRTYAAMLDIVDEAIGNVTRSLEKAGLWDNTLFIFTTDNGGLSESGGYNWPLRGQKDTLWEGGVRGVAFVHGPMLKRTGVKSKELLHSTDWYPTLINLAGGKVDNNPVPVDGFDVWETISAGKPSPRTEILLNIDLAPKKKRYRDDYEGAAIRVAGGKVDNNPVPVDGFDVWETISTGKPSPRTEILLNIDLAPKEKRYRGMESIDPYYQGAAIRVADMKLLVSCPNSTWFKPPELYNKEMNSQVKGFIEVALYNITADPTEHNDLSQKLPDVVQKLQERLEFYKRSAVTPLNKPADGQAWDVARKDGIWTPWRSTVDEKAQ</sequence>
<reference evidence="9 10" key="1">
    <citation type="submission" date="2022-05" db="EMBL/GenBank/DDBJ databases">
        <authorList>
            <consortium name="Genoscope - CEA"/>
            <person name="William W."/>
        </authorList>
    </citation>
    <scope>NUCLEOTIDE SEQUENCE [LARGE SCALE GENOMIC DNA]</scope>
</reference>
<dbReference type="Gene3D" id="3.30.1120.10">
    <property type="match status" value="2"/>
</dbReference>
<dbReference type="InterPro" id="IPR024607">
    <property type="entry name" value="Sulfatase_CS"/>
</dbReference>
<keyword evidence="6" id="KW-0325">Glycoprotein</keyword>
<feature type="domain" description="Sulfatase N-terminal" evidence="8">
    <location>
        <begin position="25"/>
        <end position="332"/>
    </location>
</feature>
<dbReference type="PANTHER" id="PTHR10342">
    <property type="entry name" value="ARYLSULFATASE"/>
    <property type="match status" value="1"/>
</dbReference>
<comment type="cofactor">
    <cofactor evidence="1">
        <name>Ca(2+)</name>
        <dbReference type="ChEBI" id="CHEBI:29108"/>
    </cofactor>
</comment>
<evidence type="ECO:0000256" key="7">
    <source>
        <dbReference type="SAM" id="SignalP"/>
    </source>
</evidence>
<dbReference type="Gene3D" id="3.40.720.10">
    <property type="entry name" value="Alkaline Phosphatase, subunit A"/>
    <property type="match status" value="1"/>
</dbReference>